<keyword evidence="3" id="KW-0677">Repeat</keyword>
<accession>A0A811K893</accession>
<dbReference type="Pfam" id="PF24760">
    <property type="entry name" value="TPR_IF140_C"/>
    <property type="match status" value="1"/>
</dbReference>
<evidence type="ECO:0000259" key="9">
    <source>
        <dbReference type="Pfam" id="PF24760"/>
    </source>
</evidence>
<dbReference type="PANTHER" id="PTHR15722">
    <property type="entry name" value="IFT140/172-RELATED"/>
    <property type="match status" value="1"/>
</dbReference>
<comment type="caution">
    <text evidence="11">The sequence shown here is derived from an EMBL/GenBank/DDBJ whole genome shotgun (WGS) entry which is preliminary data.</text>
</comment>
<dbReference type="SMART" id="SM00028">
    <property type="entry name" value="TPR"/>
    <property type="match status" value="2"/>
</dbReference>
<keyword evidence="5" id="KW-0969">Cilium</keyword>
<dbReference type="Gene3D" id="1.25.40.470">
    <property type="match status" value="2"/>
</dbReference>
<dbReference type="Gene3D" id="2.130.10.10">
    <property type="entry name" value="YVTN repeat-like/Quinoprotein amine dehydrogenase"/>
    <property type="match status" value="2"/>
</dbReference>
<feature type="domain" description="IF140/IFT172/WDR19 TPR" evidence="10">
    <location>
        <begin position="786"/>
        <end position="1267"/>
    </location>
</feature>
<dbReference type="InterPro" id="IPR001680">
    <property type="entry name" value="WD40_rpt"/>
</dbReference>
<dbReference type="SUPFAM" id="SSF48452">
    <property type="entry name" value="TPR-like"/>
    <property type="match status" value="2"/>
</dbReference>
<dbReference type="Proteomes" id="UP000614601">
    <property type="component" value="Unassembled WGS sequence"/>
</dbReference>
<dbReference type="SMART" id="SM00320">
    <property type="entry name" value="WD40"/>
    <property type="match status" value="4"/>
</dbReference>
<proteinExistence type="predicted"/>
<keyword evidence="2" id="KW-0853">WD repeat</keyword>
<evidence type="ECO:0000256" key="1">
    <source>
        <dbReference type="ARBA" id="ARBA00004138"/>
    </source>
</evidence>
<evidence type="ECO:0000256" key="3">
    <source>
        <dbReference type="ARBA" id="ARBA00022737"/>
    </source>
</evidence>
<evidence type="ECO:0000256" key="5">
    <source>
        <dbReference type="ARBA" id="ARBA00023069"/>
    </source>
</evidence>
<dbReference type="InterPro" id="IPR056155">
    <property type="entry name" value="Beta-prop_IFT140_2nd"/>
</dbReference>
<protein>
    <recommendedName>
        <fullName evidence="13">WD_REPEATS_REGION domain-containing protein</fullName>
    </recommendedName>
</protein>
<evidence type="ECO:0000313" key="12">
    <source>
        <dbReference type="Proteomes" id="UP000614601"/>
    </source>
</evidence>
<dbReference type="Pfam" id="PF23383">
    <property type="entry name" value="Beta-prop_IFT140_1st"/>
    <property type="match status" value="1"/>
</dbReference>
<dbReference type="FunFam" id="1.25.40.470:FF:000028">
    <property type="entry name" value="Intraflagellar transport protein 140-like protein"/>
    <property type="match status" value="1"/>
</dbReference>
<dbReference type="InterPro" id="IPR019734">
    <property type="entry name" value="TPR_rpt"/>
</dbReference>
<dbReference type="InterPro" id="IPR056156">
    <property type="entry name" value="TPR_IF140_C"/>
</dbReference>
<keyword evidence="12" id="KW-1185">Reference proteome</keyword>
<dbReference type="GO" id="GO:0036064">
    <property type="term" value="C:ciliary basal body"/>
    <property type="evidence" value="ECO:0007669"/>
    <property type="project" value="TreeGrafter"/>
</dbReference>
<dbReference type="InterPro" id="IPR011990">
    <property type="entry name" value="TPR-like_helical_dom_sf"/>
</dbReference>
<dbReference type="PANTHER" id="PTHR15722:SF7">
    <property type="entry name" value="INTRAFLAGELLAR TRANSPORT PROTEIN 140 HOMOLOG"/>
    <property type="match status" value="1"/>
</dbReference>
<feature type="domain" description="IFT140 first beta-propeller" evidence="7">
    <location>
        <begin position="16"/>
        <end position="407"/>
    </location>
</feature>
<dbReference type="Pfam" id="PF23385">
    <property type="entry name" value="Beta-prop_IFT140_2nd"/>
    <property type="match status" value="1"/>
</dbReference>
<sequence length="1463" mass="167963">MLVSNAVASSDVISTVNHIDLKWHPIKDILAVASFTANKGGYISFTTHKGGDSFFDLPAKQEEKPTQLLWHSTEAFVIVGWDSGRILLVDPFEEFEREIEGTERSTSITCLCWDSDNATLVAGDTKGVVSYYSGINTNDKLAISKRIEIDEGIVSLTVKQLKKTKERVNSAHTTDELTEILSVNRRKIKEQNQIEDSEANTFKKEAVETVLVVSTNKNNLYTLKENGEQALIYTTDSPARRVLQMRDRPYVIILTEGLMFYQITFENTAVKDKIKVKLSGRREYFDAISVDSDTVAICYGDREIRVWNLQSEDSAVYRLDQDKGYQGTENIVALSYCNRRNYISGGTLNGKVAMWKRHKETFEIPVDQQWRLQSALVVNMKVVSMAWSHLTPTLALNSGDSIEIFRTQGVEYHVHKDYAVVQSSPQIVSFVKITEPIETQEVQFSHTIKGFKLNGSNLITWDDNQVYVNEIIDAEDAPIELNQVSQLNASVKAANCYNQQLYSIENGALCIRTFQGTLKKIVTFREVEGEVQILDMNAKWLCVGSSQAYIRVYNMDDSSLKQMYQSNQLSLNIEDFDRFDSIKINNAGNKVSITMKRKDTTDERIFIWDAESDILGYFSFPDGLSDTQQYESKLEENQPADGRPKTAAAKRIEKYQSRYRLPGYYPGVHYWDVNDPRFFVCEAVRIDSDESQNMLLTLFVTSEYGIQINDIQQKSVKADQLMYMNVPYLYFLKNVEVDEEDDIAVERSVSRLIIRRTLREFIGIEADNKSAVEAMLNFSYYLCAEQMDNAFKAIKFIKSDSVWDHMARTCVKTRRMDVAIVCLGHMKKARSVKALKEAIARNESTELQAAVLAIELDMIEEAVNIYLKTDRYDLLNKLYQAQNKWNEAFEVASKHDRIHLRNTHYNYACYLESIGEIEQAIENYEKSQTHHSEVPRMLCEEPKAVDLYIKRKRERELYLWWARYLESVSDLEGARNYYKYANEHVSVVRIYCYHDRLAEAVETVNKTDDRAAAFHLARYYESKGDVENAVKYFGKACSFNSAIRLAKENGLNDQLSSFALNAGENEQIDTAKYYEQQPGHVDKAVMLYHKAGQVGKALDLAFRTEQISALDPIIRDLGPNSDPNVLERAAHFFAQNQRENEAVQLLVYAKKFQEAVELCLEANVIIDENLAEILTPPRTDANRKELLTELAKVCMQQGNYHYAAKKYTQAGRKVDAMKALLRSGDTPKIILYANTAKNKEIYRMVGNYLQSLEWKEDATLMRQIENFYIKANAMDSLASFYDSCGQVEVDDYRDYDKAITAYNEAVRCWNKKEERDGELEEKEGNMRSNIKNKITRIKAFLEAKSMYEKDPGEALKRLSEMCDQPNIDNHVRLGDIYGLLVAHNVKRENWKKAYQLVQQYQTKHAARDISEYLNTSVLDEICNKNGAPRFKKYEEKNDDFGDTIEYSHAMRRRISNGTDELSD</sequence>
<keyword evidence="6" id="KW-0966">Cell projection</keyword>
<evidence type="ECO:0000256" key="6">
    <source>
        <dbReference type="ARBA" id="ARBA00023273"/>
    </source>
</evidence>
<comment type="subcellular location">
    <subcellularLocation>
        <location evidence="1">Cell projection</location>
        <location evidence="1">Cilium</location>
    </subcellularLocation>
</comment>
<dbReference type="OrthoDB" id="10258787at2759"/>
<gene>
    <name evidence="11" type="ORF">BOKJ2_LOCUS3966</name>
</gene>
<dbReference type="EMBL" id="CAJFCW020000002">
    <property type="protein sequence ID" value="CAG9094797.1"/>
    <property type="molecule type" value="Genomic_DNA"/>
</dbReference>
<dbReference type="GO" id="GO:0030991">
    <property type="term" value="C:intraciliary transport particle A"/>
    <property type="evidence" value="ECO:0007669"/>
    <property type="project" value="TreeGrafter"/>
</dbReference>
<evidence type="ECO:0000259" key="8">
    <source>
        <dbReference type="Pfam" id="PF23385"/>
    </source>
</evidence>
<evidence type="ECO:0008006" key="13">
    <source>
        <dbReference type="Google" id="ProtNLM"/>
    </source>
</evidence>
<reference evidence="11" key="1">
    <citation type="submission" date="2020-09" db="EMBL/GenBank/DDBJ databases">
        <authorList>
            <person name="Kikuchi T."/>
        </authorList>
    </citation>
    <scope>NUCLEOTIDE SEQUENCE</scope>
    <source>
        <strain evidence="11">SH1</strain>
    </source>
</reference>
<evidence type="ECO:0000256" key="2">
    <source>
        <dbReference type="ARBA" id="ARBA00022574"/>
    </source>
</evidence>
<dbReference type="FunFam" id="1.25.40.470:FF:000024">
    <property type="entry name" value="Reduced mechanoreceptor potential A"/>
    <property type="match status" value="1"/>
</dbReference>
<organism evidence="11 12">
    <name type="scientific">Bursaphelenchus okinawaensis</name>
    <dbReference type="NCBI Taxonomy" id="465554"/>
    <lineage>
        <taxon>Eukaryota</taxon>
        <taxon>Metazoa</taxon>
        <taxon>Ecdysozoa</taxon>
        <taxon>Nematoda</taxon>
        <taxon>Chromadorea</taxon>
        <taxon>Rhabditida</taxon>
        <taxon>Tylenchina</taxon>
        <taxon>Tylenchomorpha</taxon>
        <taxon>Aphelenchoidea</taxon>
        <taxon>Aphelenchoididae</taxon>
        <taxon>Bursaphelenchus</taxon>
    </lineage>
</organism>
<evidence type="ECO:0000259" key="7">
    <source>
        <dbReference type="Pfam" id="PF23383"/>
    </source>
</evidence>
<dbReference type="InterPro" id="IPR056154">
    <property type="entry name" value="Beta-prop_IFT140_1st"/>
</dbReference>
<feature type="domain" description="IF140 C-terminal TPR" evidence="9">
    <location>
        <begin position="1275"/>
        <end position="1400"/>
    </location>
</feature>
<dbReference type="GO" id="GO:0035721">
    <property type="term" value="P:intraciliary retrograde transport"/>
    <property type="evidence" value="ECO:0007669"/>
    <property type="project" value="TreeGrafter"/>
</dbReference>
<name>A0A811K893_9BILA</name>
<feature type="domain" description="IFT140 second beta-propeller" evidence="8">
    <location>
        <begin position="417"/>
        <end position="733"/>
    </location>
</feature>
<dbReference type="Pfam" id="PF24762">
    <property type="entry name" value="TPR_IF140-IFT172"/>
    <property type="match status" value="1"/>
</dbReference>
<dbReference type="GO" id="GO:0005930">
    <property type="term" value="C:axoneme"/>
    <property type="evidence" value="ECO:0007669"/>
    <property type="project" value="TreeGrafter"/>
</dbReference>
<dbReference type="InterPro" id="IPR056168">
    <property type="entry name" value="TPR_IF140/IFT172/WDR19"/>
</dbReference>
<evidence type="ECO:0000259" key="10">
    <source>
        <dbReference type="Pfam" id="PF24762"/>
    </source>
</evidence>
<dbReference type="EMBL" id="CAJFDH010000002">
    <property type="protein sequence ID" value="CAD5211966.1"/>
    <property type="molecule type" value="Genomic_DNA"/>
</dbReference>
<keyword evidence="4" id="KW-0802">TPR repeat</keyword>
<dbReference type="Proteomes" id="UP000783686">
    <property type="component" value="Unassembled WGS sequence"/>
</dbReference>
<dbReference type="InterPro" id="IPR036322">
    <property type="entry name" value="WD40_repeat_dom_sf"/>
</dbReference>
<evidence type="ECO:0000313" key="11">
    <source>
        <dbReference type="EMBL" id="CAD5211966.1"/>
    </source>
</evidence>
<evidence type="ECO:0000256" key="4">
    <source>
        <dbReference type="ARBA" id="ARBA00022803"/>
    </source>
</evidence>
<dbReference type="InterPro" id="IPR015943">
    <property type="entry name" value="WD40/YVTN_repeat-like_dom_sf"/>
</dbReference>
<dbReference type="SUPFAM" id="SSF50978">
    <property type="entry name" value="WD40 repeat-like"/>
    <property type="match status" value="2"/>
</dbReference>